<dbReference type="SUPFAM" id="SSF52540">
    <property type="entry name" value="P-loop containing nucleoside triphosphate hydrolases"/>
    <property type="match status" value="1"/>
</dbReference>
<reference evidence="4 5" key="1">
    <citation type="submission" date="2019-11" db="EMBL/GenBank/DDBJ databases">
        <title>Genomes of ocular Pseudomonas aeruginosa isolates.</title>
        <authorList>
            <person name="Khan M."/>
            <person name="Rice S.A."/>
            <person name="Willcox M.D.P."/>
            <person name="Stapleton F."/>
        </authorList>
    </citation>
    <scope>NUCLEOTIDE SEQUENCE [LARGE SCALE GENOMIC DNA]</scope>
    <source>
        <strain evidence="4 5">PA221</strain>
    </source>
</reference>
<dbReference type="GO" id="GO:0033202">
    <property type="term" value="C:DNA helicase complex"/>
    <property type="evidence" value="ECO:0007669"/>
    <property type="project" value="TreeGrafter"/>
</dbReference>
<dbReference type="InterPro" id="IPR011528">
    <property type="entry name" value="NERD"/>
</dbReference>
<evidence type="ECO:0000256" key="1">
    <source>
        <dbReference type="ARBA" id="ARBA00034923"/>
    </source>
</evidence>
<dbReference type="EMBL" id="WOAD01000089">
    <property type="protein sequence ID" value="MUI39700.1"/>
    <property type="molecule type" value="Genomic_DNA"/>
</dbReference>
<dbReference type="GO" id="GO:0005524">
    <property type="term" value="F:ATP binding"/>
    <property type="evidence" value="ECO:0007669"/>
    <property type="project" value="InterPro"/>
</dbReference>
<evidence type="ECO:0000313" key="5">
    <source>
        <dbReference type="Proteomes" id="UP000433532"/>
    </source>
</evidence>
<dbReference type="InterPro" id="IPR000212">
    <property type="entry name" value="DNA_helicase_UvrD/REP"/>
</dbReference>
<name>A0A509JGN2_PSEAI</name>
<dbReference type="PANTHER" id="PTHR11070">
    <property type="entry name" value="UVRD / RECB / PCRA DNA HELICASE FAMILY MEMBER"/>
    <property type="match status" value="1"/>
</dbReference>
<gene>
    <name evidence="4" type="ORF">GNQ48_32585</name>
</gene>
<accession>A0A509JGN2</accession>
<dbReference type="GO" id="GO:0005829">
    <property type="term" value="C:cytosol"/>
    <property type="evidence" value="ECO:0007669"/>
    <property type="project" value="TreeGrafter"/>
</dbReference>
<proteinExistence type="predicted"/>
<evidence type="ECO:0000259" key="2">
    <source>
        <dbReference type="Pfam" id="PF08378"/>
    </source>
</evidence>
<evidence type="ECO:0000313" key="4">
    <source>
        <dbReference type="EMBL" id="MUI39700.1"/>
    </source>
</evidence>
<comment type="caution">
    <text evidence="4">The sequence shown here is derived from an EMBL/GenBank/DDBJ whole genome shotgun (WGS) entry which is preliminary data.</text>
</comment>
<dbReference type="GO" id="GO:0003677">
    <property type="term" value="F:DNA binding"/>
    <property type="evidence" value="ECO:0007669"/>
    <property type="project" value="InterPro"/>
</dbReference>
<feature type="domain" description="UvrD-like helicase C-terminal" evidence="3">
    <location>
        <begin position="500"/>
        <end position="545"/>
    </location>
</feature>
<dbReference type="RefSeq" id="WP_071537938.1">
    <property type="nucleotide sequence ID" value="NZ_BBQK01000008.1"/>
</dbReference>
<evidence type="ECO:0000259" key="3">
    <source>
        <dbReference type="Pfam" id="PF13538"/>
    </source>
</evidence>
<dbReference type="GO" id="GO:0000725">
    <property type="term" value="P:recombinational repair"/>
    <property type="evidence" value="ECO:0007669"/>
    <property type="project" value="TreeGrafter"/>
</dbReference>
<dbReference type="Gene3D" id="3.40.50.300">
    <property type="entry name" value="P-loop containing nucleotide triphosphate hydrolases"/>
    <property type="match status" value="2"/>
</dbReference>
<dbReference type="InterPro" id="IPR027417">
    <property type="entry name" value="P-loop_NTPase"/>
</dbReference>
<feature type="domain" description="NERD" evidence="2">
    <location>
        <begin position="19"/>
        <end position="131"/>
    </location>
</feature>
<dbReference type="Pfam" id="PF08378">
    <property type="entry name" value="NERD"/>
    <property type="match status" value="1"/>
</dbReference>
<dbReference type="PANTHER" id="PTHR11070:SF2">
    <property type="entry name" value="ATP-DEPENDENT DNA HELICASE SRS2"/>
    <property type="match status" value="1"/>
</dbReference>
<dbReference type="Proteomes" id="UP000433532">
    <property type="component" value="Unassembled WGS sequence"/>
</dbReference>
<dbReference type="Pfam" id="PF13538">
    <property type="entry name" value="UvrD_C_2"/>
    <property type="match status" value="1"/>
</dbReference>
<dbReference type="AlphaFoldDB" id="A0A509JGN2"/>
<sequence length="562" mass="62379">MAVLWPRKLPRSVLDDPRRRAEVRVYNRLAEVLNDTFHVFYSSPWLGTDRLGNEKDGECDFLVAHPDHGILAIEVKGGKEISFDPKDSQWRSTDHGNFVHKIKDPVAQARGAKHEILSRLNRSARWPKRFIHAAHGVIFPSAGSPRGDLGADRPAWVFCCSLQFEQRLGEWIADRLKAGHRPNNCQPLGRDGIAALERILAHPFTLSFRIGAALAEADTEFRVLEPSQYHVLDIIRDIPRALIRGGAGTGKTVVAIEEALRSAAAGRRTLLTCHSRPLATNLERKLKDVENLTVAGFHALCGRISRQAGIPIPSDTCEQDLYDSALPNALYCAMEIQPALKWDTIIVDEGQDFRAEWWVAIDACLTSSGSLRVFLDSNQKVYDSAGNGVHDLSVVPVRLSRNLRNTKNIHQAASTHYSGPEIIADGPDGLEVSWLNADSPDSKIAAAYRELRRLVHNEEVAPGDIAVLVNGPLARTSFLEKSSGTNIPFTDAESMVLEDVVVDTVRRFKGLERSAVILIVSGEEMEQRELAYVALSRARAYLCIVCSEDDERWLSGKENRDT</sequence>
<protein>
    <recommendedName>
        <fullName evidence="1">DNA 3'-5' helicase II</fullName>
    </recommendedName>
</protein>
<dbReference type="GO" id="GO:0043138">
    <property type="term" value="F:3'-5' DNA helicase activity"/>
    <property type="evidence" value="ECO:0007669"/>
    <property type="project" value="TreeGrafter"/>
</dbReference>
<dbReference type="InterPro" id="IPR027785">
    <property type="entry name" value="UvrD-like_helicase_C"/>
</dbReference>
<organism evidence="4 5">
    <name type="scientific">Pseudomonas aeruginosa</name>
    <dbReference type="NCBI Taxonomy" id="287"/>
    <lineage>
        <taxon>Bacteria</taxon>
        <taxon>Pseudomonadati</taxon>
        <taxon>Pseudomonadota</taxon>
        <taxon>Gammaproteobacteria</taxon>
        <taxon>Pseudomonadales</taxon>
        <taxon>Pseudomonadaceae</taxon>
        <taxon>Pseudomonas</taxon>
    </lineage>
</organism>